<proteinExistence type="predicted"/>
<protein>
    <submittedName>
        <fullName evidence="1">Uncharacterized protein</fullName>
    </submittedName>
</protein>
<keyword evidence="2" id="KW-1185">Reference proteome</keyword>
<dbReference type="AlphaFoldDB" id="A0AAD2A0H3"/>
<dbReference type="EMBL" id="OU503051">
    <property type="protein sequence ID" value="CAI9778981.1"/>
    <property type="molecule type" value="Genomic_DNA"/>
</dbReference>
<accession>A0AAD2A0H3</accession>
<gene>
    <name evidence="1" type="ORF">FPE_LOCUS26411</name>
</gene>
<evidence type="ECO:0000313" key="2">
    <source>
        <dbReference type="Proteomes" id="UP000834106"/>
    </source>
</evidence>
<organism evidence="1 2">
    <name type="scientific">Fraxinus pennsylvanica</name>
    <dbReference type="NCBI Taxonomy" id="56036"/>
    <lineage>
        <taxon>Eukaryota</taxon>
        <taxon>Viridiplantae</taxon>
        <taxon>Streptophyta</taxon>
        <taxon>Embryophyta</taxon>
        <taxon>Tracheophyta</taxon>
        <taxon>Spermatophyta</taxon>
        <taxon>Magnoliopsida</taxon>
        <taxon>eudicotyledons</taxon>
        <taxon>Gunneridae</taxon>
        <taxon>Pentapetalae</taxon>
        <taxon>asterids</taxon>
        <taxon>lamiids</taxon>
        <taxon>Lamiales</taxon>
        <taxon>Oleaceae</taxon>
        <taxon>Oleeae</taxon>
        <taxon>Fraxinus</taxon>
    </lineage>
</organism>
<name>A0AAD2A0H3_9LAMI</name>
<sequence length="168" mass="18246">MQKTVGADSIIRNAQAYLGPNRSQAAPITSLEKMLPETEAMPAFPISVFVKLRLSLIIGTRGAAAKVETKQVKNEIQERWKVRMCGLAKEKILKTLDLCSESTGKSNFAVESVGIVGSEATEKANVCSLPVTPCMELPGEFSSPAIIAQFGSLLSRVFLETWKAILYI</sequence>
<evidence type="ECO:0000313" key="1">
    <source>
        <dbReference type="EMBL" id="CAI9778981.1"/>
    </source>
</evidence>
<reference evidence="1" key="1">
    <citation type="submission" date="2023-05" db="EMBL/GenBank/DDBJ databases">
        <authorList>
            <person name="Huff M."/>
        </authorList>
    </citation>
    <scope>NUCLEOTIDE SEQUENCE</scope>
</reference>
<dbReference type="Proteomes" id="UP000834106">
    <property type="component" value="Chromosome 16"/>
</dbReference>